<proteinExistence type="predicted"/>
<feature type="non-terminal residue" evidence="1">
    <location>
        <position position="134"/>
    </location>
</feature>
<gene>
    <name evidence="1" type="ORF">S12H4_17725</name>
</gene>
<accession>X1TGG8</accession>
<dbReference type="AlphaFoldDB" id="X1TGG8"/>
<reference evidence="1" key="1">
    <citation type="journal article" date="2014" name="Front. Microbiol.">
        <title>High frequency of phylogenetically diverse reductive dehalogenase-homologous genes in deep subseafloor sedimentary metagenomes.</title>
        <authorList>
            <person name="Kawai M."/>
            <person name="Futagami T."/>
            <person name="Toyoda A."/>
            <person name="Takaki Y."/>
            <person name="Nishi S."/>
            <person name="Hori S."/>
            <person name="Arai W."/>
            <person name="Tsubouchi T."/>
            <person name="Morono Y."/>
            <person name="Uchiyama I."/>
            <person name="Ito T."/>
            <person name="Fujiyama A."/>
            <person name="Inagaki F."/>
            <person name="Takami H."/>
        </authorList>
    </citation>
    <scope>NUCLEOTIDE SEQUENCE</scope>
    <source>
        <strain evidence="1">Expedition CK06-06</strain>
    </source>
</reference>
<evidence type="ECO:0000313" key="1">
    <source>
        <dbReference type="EMBL" id="GAI86680.1"/>
    </source>
</evidence>
<dbReference type="EMBL" id="BARW01008693">
    <property type="protein sequence ID" value="GAI86680.1"/>
    <property type="molecule type" value="Genomic_DNA"/>
</dbReference>
<organism evidence="1">
    <name type="scientific">marine sediment metagenome</name>
    <dbReference type="NCBI Taxonomy" id="412755"/>
    <lineage>
        <taxon>unclassified sequences</taxon>
        <taxon>metagenomes</taxon>
        <taxon>ecological metagenomes</taxon>
    </lineage>
</organism>
<sequence>MIVTPINISIDGIIIKRLSDYIHKEDKGETYQRTINRKLIINRSVNAEGQSELKYHFEIPGVEDDELDNIRMAAKKTANLPLIDYYKIPEVFSGDGETNIWTLRRILASADYVPEIIVDDATQTVVVTTATNPG</sequence>
<comment type="caution">
    <text evidence="1">The sequence shown here is derived from an EMBL/GenBank/DDBJ whole genome shotgun (WGS) entry which is preliminary data.</text>
</comment>
<protein>
    <submittedName>
        <fullName evidence="1">Uncharacterized protein</fullName>
    </submittedName>
</protein>
<name>X1TGG8_9ZZZZ</name>